<dbReference type="PANTHER" id="PTHR43792">
    <property type="entry name" value="GNAT FAMILY, PUTATIVE (AFU_ORTHOLOGUE AFUA_3G00765)-RELATED-RELATED"/>
    <property type="match status" value="1"/>
</dbReference>
<comment type="caution">
    <text evidence="5">The sequence shown here is derived from an EMBL/GenBank/DDBJ whole genome shotgun (WGS) entry which is preliminary data.</text>
</comment>
<evidence type="ECO:0000256" key="1">
    <source>
        <dbReference type="ARBA" id="ARBA00022679"/>
    </source>
</evidence>
<evidence type="ECO:0000313" key="5">
    <source>
        <dbReference type="EMBL" id="GAD74708.1"/>
    </source>
</evidence>
<dbReference type="GO" id="GO:0008999">
    <property type="term" value="F:protein-N-terminal-alanine acetyltransferase activity"/>
    <property type="evidence" value="ECO:0007669"/>
    <property type="project" value="TreeGrafter"/>
</dbReference>
<dbReference type="eggNOG" id="COG1670">
    <property type="taxonomic scope" value="Bacteria"/>
</dbReference>
<dbReference type="Pfam" id="PF13302">
    <property type="entry name" value="Acetyltransf_3"/>
    <property type="match status" value="1"/>
</dbReference>
<keyword evidence="1 5" id="KW-0808">Transferase</keyword>
<protein>
    <submittedName>
        <fullName evidence="5">Ribosomal-protein-alanine acetyltransferase RimJ</fullName>
    </submittedName>
</protein>
<evidence type="ECO:0000256" key="3">
    <source>
        <dbReference type="ARBA" id="ARBA00038502"/>
    </source>
</evidence>
<dbReference type="PANTHER" id="PTHR43792:SF8">
    <property type="entry name" value="[RIBOSOMAL PROTEIN US5]-ALANINE N-ACETYLTRANSFERASE"/>
    <property type="match status" value="1"/>
</dbReference>
<dbReference type="InterPro" id="IPR051531">
    <property type="entry name" value="N-acetyltransferase"/>
</dbReference>
<dbReference type="NCBIfam" id="NF008072">
    <property type="entry name" value="PRK10809.1"/>
    <property type="match status" value="1"/>
</dbReference>
<name>U3C8D9_9VIBR</name>
<dbReference type="SUPFAM" id="SSF55729">
    <property type="entry name" value="Acyl-CoA N-acyltransferases (Nat)"/>
    <property type="match status" value="1"/>
</dbReference>
<evidence type="ECO:0000259" key="4">
    <source>
        <dbReference type="PROSITE" id="PS51186"/>
    </source>
</evidence>
<dbReference type="GO" id="GO:0005737">
    <property type="term" value="C:cytoplasm"/>
    <property type="evidence" value="ECO:0007669"/>
    <property type="project" value="TreeGrafter"/>
</dbReference>
<keyword evidence="2" id="KW-0012">Acyltransferase</keyword>
<dbReference type="EMBL" id="BATL01000013">
    <property type="protein sequence ID" value="GAD74708.1"/>
    <property type="molecule type" value="Genomic_DNA"/>
</dbReference>
<sequence>MENITDIENKSTSVSIYHLDGNLLLRTADIADADMIAEYFRQNREHLKPFEPKREEAFYTVNGWLQKLIKLNDLHRLGLGFYCLIIDANTKKMQGTLSFSNMTRFPFYCCNVGYSLAESAQGKGLMRRALKMGCDYMFREQKLHRIQASYMPHNYKSEAVLNHLGFEREGYAKDYLLINDKWEDHVLTSLTNPEWQR</sequence>
<keyword evidence="6" id="KW-1185">Reference proteome</keyword>
<dbReference type="Proteomes" id="UP000016567">
    <property type="component" value="Unassembled WGS sequence"/>
</dbReference>
<dbReference type="PROSITE" id="PS51186">
    <property type="entry name" value="GNAT"/>
    <property type="match status" value="1"/>
</dbReference>
<dbReference type="InterPro" id="IPR000182">
    <property type="entry name" value="GNAT_dom"/>
</dbReference>
<accession>U3C8D9</accession>
<dbReference type="AlphaFoldDB" id="U3C8D9"/>
<organism evidence="5 6">
    <name type="scientific">Vibrio azureus NBRC 104587</name>
    <dbReference type="NCBI Taxonomy" id="1219077"/>
    <lineage>
        <taxon>Bacteria</taxon>
        <taxon>Pseudomonadati</taxon>
        <taxon>Pseudomonadota</taxon>
        <taxon>Gammaproteobacteria</taxon>
        <taxon>Vibrionales</taxon>
        <taxon>Vibrionaceae</taxon>
        <taxon>Vibrio</taxon>
    </lineage>
</organism>
<evidence type="ECO:0000313" key="6">
    <source>
        <dbReference type="Proteomes" id="UP000016567"/>
    </source>
</evidence>
<feature type="domain" description="N-acetyltransferase" evidence="4">
    <location>
        <begin position="23"/>
        <end position="193"/>
    </location>
</feature>
<reference evidence="5 6" key="1">
    <citation type="submission" date="2013-09" db="EMBL/GenBank/DDBJ databases">
        <title>Whole genome shotgun sequence of Vibrio azureus NBRC 104587.</title>
        <authorList>
            <person name="Isaki S."/>
            <person name="Hosoyama A."/>
            <person name="Numata M."/>
            <person name="Hashimoto M."/>
            <person name="Hosoyama Y."/>
            <person name="Tsuchikane K."/>
            <person name="Noguchi M."/>
            <person name="Hirakata S."/>
            <person name="Ichikawa N."/>
            <person name="Ohji S."/>
            <person name="Yamazoe A."/>
            <person name="Fujita N."/>
        </authorList>
    </citation>
    <scope>NUCLEOTIDE SEQUENCE [LARGE SCALE GENOMIC DNA]</scope>
    <source>
        <strain evidence="5 6">NBRC 104587</strain>
    </source>
</reference>
<proteinExistence type="inferred from homology"/>
<dbReference type="InterPro" id="IPR016181">
    <property type="entry name" value="Acyl_CoA_acyltransferase"/>
</dbReference>
<gene>
    <name evidence="5" type="primary">rimJ</name>
    <name evidence="5" type="ORF">VAZ01S_013_01160</name>
</gene>
<comment type="similarity">
    <text evidence="3">Belongs to the acetyltransferase family. RimJ subfamily.</text>
</comment>
<evidence type="ECO:0000256" key="2">
    <source>
        <dbReference type="ARBA" id="ARBA00023315"/>
    </source>
</evidence>
<dbReference type="STRING" id="1219077.VAZ01S_013_01160"/>
<dbReference type="Gene3D" id="3.40.630.30">
    <property type="match status" value="1"/>
</dbReference>